<feature type="active site" description="Proton donor/acceptor" evidence="7">
    <location>
        <position position="132"/>
    </location>
</feature>
<sequence>MLDRILFFPVTPFTADDAVDVAALAQHLEQGLAHEPGGIFIACGTGEFHALSLDEYTTVVDTAVTTTKKATPVFAGAGGTLADAKAQVRSAEAVGADGILLLPPYLVAGPSEGLVAYVEQVAGATTLPVIVYHRSTARFDEHTAVAVSRIPNVIGLKDGVGDIDLMSRIVRSVTDETQSRGEDFLFFNGLPTAEIAQEAYKAIGVPLYSSASFAFAPDIALAFFDAVESGDKERLAELNRSFYHPLVRLRNSVPGYAVSLVKEATKLAGINAGHVRAPLIDAKPEHVEELKKLIYDTRALLAKRAGTPAEQDRVAAPVA</sequence>
<keyword evidence="10" id="KW-1185">Reference proteome</keyword>
<dbReference type="UniPathway" id="UPA00564">
    <property type="reaction ID" value="UER00628"/>
</dbReference>
<comment type="catalytic activity">
    <reaction evidence="1 5">
        <text>5-dehydro-4-deoxy-D-glucarate + H(+) = 2,5-dioxopentanoate + CO2 + H2O</text>
        <dbReference type="Rhea" id="RHEA:24608"/>
        <dbReference type="ChEBI" id="CHEBI:15377"/>
        <dbReference type="ChEBI" id="CHEBI:15378"/>
        <dbReference type="ChEBI" id="CHEBI:16526"/>
        <dbReference type="ChEBI" id="CHEBI:42819"/>
        <dbReference type="ChEBI" id="CHEBI:58136"/>
        <dbReference type="EC" id="4.2.1.41"/>
    </reaction>
</comment>
<dbReference type="RefSeq" id="WP_151423257.1">
    <property type="nucleotide sequence ID" value="NZ_WBJX01000002.1"/>
</dbReference>
<dbReference type="SUPFAM" id="SSF51569">
    <property type="entry name" value="Aldolase"/>
    <property type="match status" value="1"/>
</dbReference>
<dbReference type="PIRSF" id="PIRSF001365">
    <property type="entry name" value="DHDPS"/>
    <property type="match status" value="1"/>
</dbReference>
<dbReference type="InterPro" id="IPR013785">
    <property type="entry name" value="Aldolase_TIM"/>
</dbReference>
<dbReference type="PANTHER" id="PTHR12128:SF19">
    <property type="entry name" value="5-DEHYDRO-4-DEOXYGLUCARATE DEHYDRATASE 2-RELATED"/>
    <property type="match status" value="1"/>
</dbReference>
<dbReference type="AlphaFoldDB" id="A0A7J5B2A7"/>
<evidence type="ECO:0000256" key="8">
    <source>
        <dbReference type="PIRSR" id="PIRSR001365-2"/>
    </source>
</evidence>
<gene>
    <name evidence="9" type="ORF">F8O03_07040</name>
</gene>
<dbReference type="Proteomes" id="UP000490386">
    <property type="component" value="Unassembled WGS sequence"/>
</dbReference>
<evidence type="ECO:0000256" key="3">
    <source>
        <dbReference type="ARBA" id="ARBA00007592"/>
    </source>
</evidence>
<dbReference type="InterPro" id="IPR017655">
    <property type="entry name" value="Dehydro-deoxyglucarate_dehyd"/>
</dbReference>
<proteinExistence type="inferred from homology"/>
<dbReference type="EMBL" id="WBJX01000002">
    <property type="protein sequence ID" value="KAB1638160.1"/>
    <property type="molecule type" value="Genomic_DNA"/>
</dbReference>
<evidence type="ECO:0000256" key="1">
    <source>
        <dbReference type="ARBA" id="ARBA00001446"/>
    </source>
</evidence>
<accession>A0A7J5B2A7</accession>
<reference evidence="9 10" key="1">
    <citation type="submission" date="2019-09" db="EMBL/GenBank/DDBJ databases">
        <title>Phylogeny of genus Pseudoclavibacter and closely related genus.</title>
        <authorList>
            <person name="Li Y."/>
        </authorList>
    </citation>
    <scope>NUCLEOTIDE SEQUENCE [LARGE SCALE GENOMIC DNA]</scope>
    <source>
        <strain evidence="9 10">THG-MD12</strain>
    </source>
</reference>
<evidence type="ECO:0000256" key="2">
    <source>
        <dbReference type="ARBA" id="ARBA00004983"/>
    </source>
</evidence>
<keyword evidence="4 5" id="KW-0456">Lyase</keyword>
<dbReference type="NCBIfam" id="NF002958">
    <property type="entry name" value="PRK03620.1"/>
    <property type="match status" value="1"/>
</dbReference>
<dbReference type="SMART" id="SM01130">
    <property type="entry name" value="DHDPS"/>
    <property type="match status" value="1"/>
</dbReference>
<evidence type="ECO:0000313" key="9">
    <source>
        <dbReference type="EMBL" id="KAB1638160.1"/>
    </source>
</evidence>
<dbReference type="GO" id="GO:0042838">
    <property type="term" value="P:D-glucarate catabolic process"/>
    <property type="evidence" value="ECO:0007669"/>
    <property type="project" value="UniProtKB-UniRule"/>
</dbReference>
<dbReference type="Pfam" id="PF00701">
    <property type="entry name" value="DHDPS"/>
    <property type="match status" value="1"/>
</dbReference>
<feature type="binding site" evidence="8">
    <location>
        <position position="45"/>
    </location>
    <ligand>
        <name>pyruvate</name>
        <dbReference type="ChEBI" id="CHEBI:15361"/>
    </ligand>
</feature>
<dbReference type="GO" id="GO:0047448">
    <property type="term" value="F:5-dehydro-4-deoxyglucarate dehydratase activity"/>
    <property type="evidence" value="ECO:0007669"/>
    <property type="project" value="UniProtKB-UniRule"/>
</dbReference>
<evidence type="ECO:0000256" key="7">
    <source>
        <dbReference type="PIRSR" id="PIRSR001365-1"/>
    </source>
</evidence>
<feature type="active site" description="Schiff-base intermediate with substrate" evidence="7">
    <location>
        <position position="157"/>
    </location>
</feature>
<comment type="pathway">
    <text evidence="2 5">Carbohydrate acid metabolism; D-glucarate degradation; 2,5-dioxopentanoate from D-glucarate: step 2/2.</text>
</comment>
<evidence type="ECO:0000256" key="4">
    <source>
        <dbReference type="ARBA" id="ARBA00023239"/>
    </source>
</evidence>
<comment type="caution">
    <text evidence="9">The sequence shown here is derived from an EMBL/GenBank/DDBJ whole genome shotgun (WGS) entry which is preliminary data.</text>
</comment>
<name>A0A7J5B2A7_9MICO</name>
<protein>
    <recommendedName>
        <fullName evidence="5">Probable 5-dehydro-4-deoxyglucarate dehydratase</fullName>
        <ecNumber evidence="5">4.2.1.41</ecNumber>
    </recommendedName>
    <alternativeName>
        <fullName evidence="5">5-keto-4-deoxy-glucarate dehydratase</fullName>
        <shortName evidence="5">KDGDH</shortName>
    </alternativeName>
</protein>
<dbReference type="Gene3D" id="3.20.20.70">
    <property type="entry name" value="Aldolase class I"/>
    <property type="match status" value="1"/>
</dbReference>
<dbReference type="InterPro" id="IPR002220">
    <property type="entry name" value="DapA-like"/>
</dbReference>
<evidence type="ECO:0000256" key="5">
    <source>
        <dbReference type="HAMAP-Rule" id="MF_00694"/>
    </source>
</evidence>
<dbReference type="EC" id="4.2.1.41" evidence="5"/>
<dbReference type="PANTHER" id="PTHR12128">
    <property type="entry name" value="DIHYDRODIPICOLINATE SYNTHASE"/>
    <property type="match status" value="1"/>
</dbReference>
<evidence type="ECO:0000313" key="10">
    <source>
        <dbReference type="Proteomes" id="UP000490386"/>
    </source>
</evidence>
<evidence type="ECO:0000256" key="6">
    <source>
        <dbReference type="PIRNR" id="PIRNR001365"/>
    </source>
</evidence>
<organism evidence="9 10">
    <name type="scientific">Pseudoclavibacter terrae</name>
    <dbReference type="NCBI Taxonomy" id="1530195"/>
    <lineage>
        <taxon>Bacteria</taxon>
        <taxon>Bacillati</taxon>
        <taxon>Actinomycetota</taxon>
        <taxon>Actinomycetes</taxon>
        <taxon>Micrococcales</taxon>
        <taxon>Microbacteriaceae</taxon>
        <taxon>Pseudoclavibacter</taxon>
    </lineage>
</organism>
<dbReference type="GO" id="GO:0008840">
    <property type="term" value="F:4-hydroxy-tetrahydrodipicolinate synthase activity"/>
    <property type="evidence" value="ECO:0007669"/>
    <property type="project" value="TreeGrafter"/>
</dbReference>
<comment type="similarity">
    <text evidence="3 5 6">Belongs to the DapA family.</text>
</comment>
<dbReference type="OrthoDB" id="8995637at2"/>
<dbReference type="HAMAP" id="MF_00694">
    <property type="entry name" value="KDGDH"/>
    <property type="match status" value="1"/>
</dbReference>